<keyword evidence="3" id="KW-0813">Transport</keyword>
<dbReference type="SUPFAM" id="SSF46626">
    <property type="entry name" value="Cytochrome c"/>
    <property type="match status" value="1"/>
</dbReference>
<evidence type="ECO:0000256" key="10">
    <source>
        <dbReference type="SAM" id="SignalP"/>
    </source>
</evidence>
<name>A0A2U3QJJ8_9BACT</name>
<dbReference type="InterPro" id="IPR036909">
    <property type="entry name" value="Cyt_c-like_dom_sf"/>
</dbReference>
<dbReference type="GO" id="GO:0020037">
    <property type="term" value="F:heme binding"/>
    <property type="evidence" value="ECO:0007669"/>
    <property type="project" value="InterPro"/>
</dbReference>
<evidence type="ECO:0000256" key="1">
    <source>
        <dbReference type="ARBA" id="ARBA00004518"/>
    </source>
</evidence>
<proteinExistence type="inferred from homology"/>
<comment type="similarity">
    <text evidence="2">Belongs to the cytochrome c family. PetJ subfamily.</text>
</comment>
<keyword evidence="13" id="KW-1185">Reference proteome</keyword>
<dbReference type="PROSITE" id="PS51007">
    <property type="entry name" value="CYTC"/>
    <property type="match status" value="1"/>
</dbReference>
<keyword evidence="5 9" id="KW-0479">Metal-binding</keyword>
<dbReference type="Gene3D" id="1.10.760.10">
    <property type="entry name" value="Cytochrome c-like domain"/>
    <property type="match status" value="1"/>
</dbReference>
<dbReference type="InterPro" id="IPR009056">
    <property type="entry name" value="Cyt_c-like_dom"/>
</dbReference>
<keyword evidence="8" id="KW-0793">Thylakoid</keyword>
<evidence type="ECO:0000313" key="13">
    <source>
        <dbReference type="Proteomes" id="UP000245125"/>
    </source>
</evidence>
<evidence type="ECO:0000313" key="12">
    <source>
        <dbReference type="EMBL" id="SPQ01581.1"/>
    </source>
</evidence>
<dbReference type="EMBL" id="OUUY01000109">
    <property type="protein sequence ID" value="SPQ01581.1"/>
    <property type="molecule type" value="Genomic_DNA"/>
</dbReference>
<dbReference type="OrthoDB" id="5570429at2"/>
<dbReference type="GO" id="GO:0009055">
    <property type="term" value="F:electron transfer activity"/>
    <property type="evidence" value="ECO:0007669"/>
    <property type="project" value="InterPro"/>
</dbReference>
<reference evidence="13" key="1">
    <citation type="submission" date="2018-03" db="EMBL/GenBank/DDBJ databases">
        <authorList>
            <person name="Zecchin S."/>
        </authorList>
    </citation>
    <scope>NUCLEOTIDE SEQUENCE [LARGE SCALE GENOMIC DNA]</scope>
</reference>
<keyword evidence="4 9" id="KW-0349">Heme</keyword>
<evidence type="ECO:0000256" key="6">
    <source>
        <dbReference type="ARBA" id="ARBA00022982"/>
    </source>
</evidence>
<keyword evidence="10" id="KW-0732">Signal</keyword>
<keyword evidence="6" id="KW-0249">Electron transport</keyword>
<evidence type="ECO:0000256" key="3">
    <source>
        <dbReference type="ARBA" id="ARBA00022448"/>
    </source>
</evidence>
<comment type="subcellular location">
    <subcellularLocation>
        <location evidence="1">Cellular thylakoid lumen</location>
    </subcellularLocation>
</comment>
<feature type="signal peptide" evidence="10">
    <location>
        <begin position="1"/>
        <end position="22"/>
    </location>
</feature>
<dbReference type="AlphaFoldDB" id="A0A2U3QJJ8"/>
<gene>
    <name evidence="12" type="ORF">NBG4_600005</name>
</gene>
<organism evidence="12 13">
    <name type="scientific">Candidatus Sulfobium mesophilum</name>
    <dbReference type="NCBI Taxonomy" id="2016548"/>
    <lineage>
        <taxon>Bacteria</taxon>
        <taxon>Pseudomonadati</taxon>
        <taxon>Nitrospirota</taxon>
        <taxon>Nitrospiria</taxon>
        <taxon>Nitrospirales</taxon>
        <taxon>Nitrospiraceae</taxon>
        <taxon>Candidatus Sulfobium</taxon>
    </lineage>
</organism>
<evidence type="ECO:0000256" key="9">
    <source>
        <dbReference type="PROSITE-ProRule" id="PRU00433"/>
    </source>
</evidence>
<keyword evidence="7 9" id="KW-0408">Iron</keyword>
<feature type="domain" description="Cytochrome c" evidence="11">
    <location>
        <begin position="24"/>
        <end position="114"/>
    </location>
</feature>
<dbReference type="Proteomes" id="UP000245125">
    <property type="component" value="Unassembled WGS sequence"/>
</dbReference>
<dbReference type="GO" id="GO:0031979">
    <property type="term" value="C:plasma membrane-derived thylakoid lumen"/>
    <property type="evidence" value="ECO:0007669"/>
    <property type="project" value="UniProtKB-SubCell"/>
</dbReference>
<evidence type="ECO:0000256" key="2">
    <source>
        <dbReference type="ARBA" id="ARBA00009650"/>
    </source>
</evidence>
<evidence type="ECO:0000256" key="4">
    <source>
        <dbReference type="ARBA" id="ARBA00022617"/>
    </source>
</evidence>
<evidence type="ECO:0000256" key="8">
    <source>
        <dbReference type="ARBA" id="ARBA00023078"/>
    </source>
</evidence>
<dbReference type="PANTHER" id="PTHR34688:SF2">
    <property type="entry name" value="CYTOCHROME C6, CHLOROPLASTIC"/>
    <property type="match status" value="1"/>
</dbReference>
<protein>
    <submittedName>
        <fullName evidence="12">Cytochrome c class I</fullName>
    </submittedName>
</protein>
<evidence type="ECO:0000256" key="5">
    <source>
        <dbReference type="ARBA" id="ARBA00022723"/>
    </source>
</evidence>
<dbReference type="InterPro" id="IPR023655">
    <property type="entry name" value="Cyt_C6"/>
</dbReference>
<accession>A0A2U3QJJ8</accession>
<evidence type="ECO:0000256" key="7">
    <source>
        <dbReference type="ARBA" id="ARBA00023004"/>
    </source>
</evidence>
<dbReference type="GO" id="GO:0005506">
    <property type="term" value="F:iron ion binding"/>
    <property type="evidence" value="ECO:0007669"/>
    <property type="project" value="InterPro"/>
</dbReference>
<evidence type="ECO:0000259" key="11">
    <source>
        <dbReference type="PROSITE" id="PS51007"/>
    </source>
</evidence>
<dbReference type="Pfam" id="PF13442">
    <property type="entry name" value="Cytochrome_CBB3"/>
    <property type="match status" value="1"/>
</dbReference>
<sequence>MKTARSVLVLLMLVGFAGALFAEEAQQTGEALFKHNCSPCHPDGGNIFNKEKTLSKKDREMNNIKTADDIVKKMRNPGAFDFHPNKWSGMKMFDEKKLPESDAIKIAEYIIKTFN</sequence>
<feature type="chain" id="PRO_5015639011" evidence="10">
    <location>
        <begin position="23"/>
        <end position="115"/>
    </location>
</feature>
<dbReference type="PANTHER" id="PTHR34688">
    <property type="entry name" value="CYTOCHROME C6, CHLOROPLASTIC"/>
    <property type="match status" value="1"/>
</dbReference>